<dbReference type="RefSeq" id="WP_344130123.1">
    <property type="nucleotide sequence ID" value="NZ_BAAALT010000066.1"/>
</dbReference>
<reference evidence="2 3" key="1">
    <citation type="journal article" date="2019" name="Int. J. Syst. Evol. Microbiol.">
        <title>The Global Catalogue of Microorganisms (GCM) 10K type strain sequencing project: providing services to taxonomists for standard genome sequencing and annotation.</title>
        <authorList>
            <consortium name="The Broad Institute Genomics Platform"/>
            <consortium name="The Broad Institute Genome Sequencing Center for Infectious Disease"/>
            <person name="Wu L."/>
            <person name="Ma J."/>
        </authorList>
    </citation>
    <scope>NUCLEOTIDE SEQUENCE [LARGE SCALE GENOMIC DNA]</scope>
    <source>
        <strain evidence="2 3">JCM 13250</strain>
    </source>
</reference>
<keyword evidence="3" id="KW-1185">Reference proteome</keyword>
<comment type="caution">
    <text evidence="2">The sequence shown here is derived from an EMBL/GenBank/DDBJ whole genome shotgun (WGS) entry which is preliminary data.</text>
</comment>
<gene>
    <name evidence="2" type="ORF">GCM10009682_26040</name>
</gene>
<name>A0ABN2LZ19_9ACTN</name>
<protein>
    <submittedName>
        <fullName evidence="2">Uncharacterized protein</fullName>
    </submittedName>
</protein>
<feature type="region of interest" description="Disordered" evidence="1">
    <location>
        <begin position="80"/>
        <end position="104"/>
    </location>
</feature>
<dbReference type="Proteomes" id="UP001500218">
    <property type="component" value="Unassembled WGS sequence"/>
</dbReference>
<dbReference type="EMBL" id="BAAALT010000066">
    <property type="protein sequence ID" value="GAA1802985.1"/>
    <property type="molecule type" value="Genomic_DNA"/>
</dbReference>
<evidence type="ECO:0000313" key="3">
    <source>
        <dbReference type="Proteomes" id="UP001500218"/>
    </source>
</evidence>
<organism evidence="2 3">
    <name type="scientific">Luedemannella flava</name>
    <dbReference type="NCBI Taxonomy" id="349316"/>
    <lineage>
        <taxon>Bacteria</taxon>
        <taxon>Bacillati</taxon>
        <taxon>Actinomycetota</taxon>
        <taxon>Actinomycetes</taxon>
        <taxon>Micromonosporales</taxon>
        <taxon>Micromonosporaceae</taxon>
        <taxon>Luedemannella</taxon>
    </lineage>
</organism>
<sequence>MRVPRWMRGAELWRAGVAVRRDWPDGTHDLFGWQAGAADLAASIRADRARWRRGPLRPTHSVVSLSGRDFVLHADRDGCRAPDCPVGDDAGVSAARQHREHSRQ</sequence>
<proteinExistence type="predicted"/>
<evidence type="ECO:0000256" key="1">
    <source>
        <dbReference type="SAM" id="MobiDB-lite"/>
    </source>
</evidence>
<accession>A0ABN2LZ19</accession>
<evidence type="ECO:0000313" key="2">
    <source>
        <dbReference type="EMBL" id="GAA1802985.1"/>
    </source>
</evidence>